<keyword evidence="2" id="KW-1133">Transmembrane helix</keyword>
<gene>
    <name evidence="3" type="ORF">ACHAXA_011628</name>
</gene>
<keyword evidence="2" id="KW-0472">Membrane</keyword>
<organism evidence="3 4">
    <name type="scientific">Cyclostephanos tholiformis</name>
    <dbReference type="NCBI Taxonomy" id="382380"/>
    <lineage>
        <taxon>Eukaryota</taxon>
        <taxon>Sar</taxon>
        <taxon>Stramenopiles</taxon>
        <taxon>Ochrophyta</taxon>
        <taxon>Bacillariophyta</taxon>
        <taxon>Coscinodiscophyceae</taxon>
        <taxon>Thalassiosirophycidae</taxon>
        <taxon>Stephanodiscales</taxon>
        <taxon>Stephanodiscaceae</taxon>
        <taxon>Cyclostephanos</taxon>
    </lineage>
</organism>
<evidence type="ECO:0000313" key="4">
    <source>
        <dbReference type="Proteomes" id="UP001530377"/>
    </source>
</evidence>
<comment type="caution">
    <text evidence="3">The sequence shown here is derived from an EMBL/GenBank/DDBJ whole genome shotgun (WGS) entry which is preliminary data.</text>
</comment>
<evidence type="ECO:0000256" key="2">
    <source>
        <dbReference type="SAM" id="Phobius"/>
    </source>
</evidence>
<keyword evidence="4" id="KW-1185">Reference proteome</keyword>
<dbReference type="EMBL" id="JALLPB020000164">
    <property type="protein sequence ID" value="KAL3816131.1"/>
    <property type="molecule type" value="Genomic_DNA"/>
</dbReference>
<name>A0ABD3RVA2_9STRA</name>
<feature type="transmembrane region" description="Helical" evidence="2">
    <location>
        <begin position="163"/>
        <end position="187"/>
    </location>
</feature>
<sequence length="332" mass="37044">MEKMNGAASNEEGGSPCCKTPMDYDQNYQNEDKDDGAALGYMSYSSPAVHRPTMTATPSPGFATNPMGPLNCSYNILLVYRLNEMRHMENLNFALAIACLGYCGLNLSLIVVNYVNSHHEDPPVSVKAFHILEFLGTFVFSVVTCISLTSTPKSILNIYDNPLTLRLVLFFNIVAASIPAVLVMLNYEYFEIVSHEIEYINEVTMSFVDLVLLWSLCSFEGQTSTVWMACIASFISLMQLAVYNCMGRTEDGDMVGEVPAHFLEFSFEIISSLIAFWFCMDNCYVCGKEIGEILYGTHEYCNICDASSREFTGTYFRSTNNRCKGAKIYGSV</sequence>
<feature type="transmembrane region" description="Helical" evidence="2">
    <location>
        <begin position="224"/>
        <end position="242"/>
    </location>
</feature>
<evidence type="ECO:0000313" key="3">
    <source>
        <dbReference type="EMBL" id="KAL3816131.1"/>
    </source>
</evidence>
<proteinExistence type="predicted"/>
<dbReference type="Proteomes" id="UP001530377">
    <property type="component" value="Unassembled WGS sequence"/>
</dbReference>
<keyword evidence="2" id="KW-0812">Transmembrane</keyword>
<accession>A0ABD3RVA2</accession>
<feature type="region of interest" description="Disordered" evidence="1">
    <location>
        <begin position="1"/>
        <end position="22"/>
    </location>
</feature>
<reference evidence="3 4" key="1">
    <citation type="submission" date="2024-10" db="EMBL/GenBank/DDBJ databases">
        <title>Updated reference genomes for cyclostephanoid diatoms.</title>
        <authorList>
            <person name="Roberts W.R."/>
            <person name="Alverson A.J."/>
        </authorList>
    </citation>
    <scope>NUCLEOTIDE SEQUENCE [LARGE SCALE GENOMIC DNA]</scope>
    <source>
        <strain evidence="3 4">AJA228-03</strain>
    </source>
</reference>
<dbReference type="AlphaFoldDB" id="A0ABD3RVA2"/>
<feature type="transmembrane region" description="Helical" evidence="2">
    <location>
        <begin position="91"/>
        <end position="116"/>
    </location>
</feature>
<protein>
    <submittedName>
        <fullName evidence="3">Uncharacterized protein</fullName>
    </submittedName>
</protein>
<evidence type="ECO:0000256" key="1">
    <source>
        <dbReference type="SAM" id="MobiDB-lite"/>
    </source>
</evidence>
<feature type="transmembrane region" description="Helical" evidence="2">
    <location>
        <begin position="128"/>
        <end position="151"/>
    </location>
</feature>